<evidence type="ECO:0000256" key="7">
    <source>
        <dbReference type="SAM" id="MobiDB-lite"/>
    </source>
</evidence>
<keyword evidence="3 5" id="KW-0807">Transducer</keyword>
<evidence type="ECO:0000259" key="10">
    <source>
        <dbReference type="PROSITE" id="PS50885"/>
    </source>
</evidence>
<evidence type="ECO:0000256" key="6">
    <source>
        <dbReference type="SAM" id="Coils"/>
    </source>
</evidence>
<keyword evidence="8" id="KW-0812">Transmembrane</keyword>
<proteinExistence type="inferred from homology"/>
<organism evidence="11 12">
    <name type="scientific">Gallaecimonas pentaromativorans</name>
    <dbReference type="NCBI Taxonomy" id="584787"/>
    <lineage>
        <taxon>Bacteria</taxon>
        <taxon>Pseudomonadati</taxon>
        <taxon>Pseudomonadota</taxon>
        <taxon>Gammaproteobacteria</taxon>
        <taxon>Enterobacterales</taxon>
        <taxon>Gallaecimonadaceae</taxon>
        <taxon>Gallaecimonas</taxon>
    </lineage>
</organism>
<dbReference type="Pfam" id="PF00015">
    <property type="entry name" value="MCPsignal"/>
    <property type="match status" value="1"/>
</dbReference>
<dbReference type="InterPro" id="IPR004089">
    <property type="entry name" value="MCPsignal_dom"/>
</dbReference>
<evidence type="ECO:0000256" key="8">
    <source>
        <dbReference type="SAM" id="Phobius"/>
    </source>
</evidence>
<gene>
    <name evidence="11" type="ORF">EDC28_10143</name>
</gene>
<feature type="domain" description="HAMP" evidence="10">
    <location>
        <begin position="233"/>
        <end position="285"/>
    </location>
</feature>
<dbReference type="InterPro" id="IPR004090">
    <property type="entry name" value="Chemotax_Me-accpt_rcpt"/>
</dbReference>
<dbReference type="GO" id="GO:0004888">
    <property type="term" value="F:transmembrane signaling receptor activity"/>
    <property type="evidence" value="ECO:0007669"/>
    <property type="project" value="InterPro"/>
</dbReference>
<feature type="coiled-coil region" evidence="6">
    <location>
        <begin position="536"/>
        <end position="563"/>
    </location>
</feature>
<dbReference type="SMART" id="SM00304">
    <property type="entry name" value="HAMP"/>
    <property type="match status" value="1"/>
</dbReference>
<dbReference type="AlphaFoldDB" id="A0A3N1PUB3"/>
<dbReference type="SMART" id="SM00283">
    <property type="entry name" value="MA"/>
    <property type="match status" value="1"/>
</dbReference>
<sequence>MQWLKDQSVALKIVLLVAMVLSITVLISAFSMIKMGKIAEEIKGIAHETMPLVQLTSQITVRQIQSATVLEQSFRAMDIPMDASRDDVAKMMRRYREMLLDFDKNITQAQGLLSGAIEHSISTEVKATELSLAQQLQQIIEHHDAFEKQAFALIELLQKSEKPAAFKTQAQALEQRQQALNQELTLFIGRIEAVGESVAMNAEADEKHAMWQTVFLTATALLLGIGVSVVISRQIVGSVAQARHVAEQMADGNFDVEIEVNRKDELGRLLQCMGQMAGSLSTMVASIMSHSDQMVSSAASLSQMARDNRQAVNQQQQNTEQASSAIHQMSTTISQVARNAQDTFASSSQAENSIKQGSVTMDKTQRLSEELVLSTDKSRQMIDDLRQSTEKIKEFINIVNGIAEQTNLLALNAAIEAARAGEQGRGFAVVADEVRALASRSQDATQEIQNLIATLVGNAGSAAEMIYQSSEKILETSQCINTAKTELGSGYQALTQLNDANAMMATASEQQSAAAEEISRNVVDIRDAGQRVLASSTQTERACEDLSEQAARLRQMVSRFRIKNEVAVS</sequence>
<dbReference type="CDD" id="cd06225">
    <property type="entry name" value="HAMP"/>
    <property type="match status" value="1"/>
</dbReference>
<dbReference type="PANTHER" id="PTHR32089:SF120">
    <property type="entry name" value="METHYL-ACCEPTING CHEMOTAXIS PROTEIN TLPQ"/>
    <property type="match status" value="1"/>
</dbReference>
<dbReference type="GO" id="GO:0006935">
    <property type="term" value="P:chemotaxis"/>
    <property type="evidence" value="ECO:0007669"/>
    <property type="project" value="UniProtKB-KW"/>
</dbReference>
<name>A0A3N1PUB3_9GAMM</name>
<evidence type="ECO:0000256" key="1">
    <source>
        <dbReference type="ARBA" id="ARBA00004370"/>
    </source>
</evidence>
<reference evidence="11 12" key="1">
    <citation type="submission" date="2018-11" db="EMBL/GenBank/DDBJ databases">
        <title>Genomic Encyclopedia of Type Strains, Phase IV (KMG-IV): sequencing the most valuable type-strain genomes for metagenomic binning, comparative biology and taxonomic classification.</title>
        <authorList>
            <person name="Goeker M."/>
        </authorList>
    </citation>
    <scope>NUCLEOTIDE SEQUENCE [LARGE SCALE GENOMIC DNA]</scope>
    <source>
        <strain evidence="11 12">DSM 21945</strain>
    </source>
</reference>
<dbReference type="GO" id="GO:0005886">
    <property type="term" value="C:plasma membrane"/>
    <property type="evidence" value="ECO:0007669"/>
    <property type="project" value="UniProtKB-ARBA"/>
</dbReference>
<dbReference type="SUPFAM" id="SSF58104">
    <property type="entry name" value="Methyl-accepting chemotaxis protein (MCP) signaling domain"/>
    <property type="match status" value="1"/>
</dbReference>
<feature type="transmembrane region" description="Helical" evidence="8">
    <location>
        <begin position="13"/>
        <end position="33"/>
    </location>
</feature>
<accession>A0A3N1PUB3</accession>
<comment type="subcellular location">
    <subcellularLocation>
        <location evidence="1">Membrane</location>
    </subcellularLocation>
</comment>
<keyword evidence="12" id="KW-1185">Reference proteome</keyword>
<keyword evidence="8" id="KW-0472">Membrane</keyword>
<dbReference type="Proteomes" id="UP000268033">
    <property type="component" value="Unassembled WGS sequence"/>
</dbReference>
<dbReference type="PANTHER" id="PTHR32089">
    <property type="entry name" value="METHYL-ACCEPTING CHEMOTAXIS PROTEIN MCPB"/>
    <property type="match status" value="1"/>
</dbReference>
<dbReference type="PROSITE" id="PS50111">
    <property type="entry name" value="CHEMOTAXIS_TRANSDUC_2"/>
    <property type="match status" value="1"/>
</dbReference>
<dbReference type="GO" id="GO:0007165">
    <property type="term" value="P:signal transduction"/>
    <property type="evidence" value="ECO:0007669"/>
    <property type="project" value="UniProtKB-KW"/>
</dbReference>
<dbReference type="EMBL" id="RJUL01000001">
    <property type="protein sequence ID" value="ROQ30357.1"/>
    <property type="molecule type" value="Genomic_DNA"/>
</dbReference>
<dbReference type="Gene3D" id="6.10.340.10">
    <property type="match status" value="1"/>
</dbReference>
<keyword evidence="8" id="KW-1133">Transmembrane helix</keyword>
<evidence type="ECO:0000313" key="12">
    <source>
        <dbReference type="Proteomes" id="UP000268033"/>
    </source>
</evidence>
<dbReference type="STRING" id="584787.GCA_001247655_02187"/>
<dbReference type="PRINTS" id="PR00260">
    <property type="entry name" value="CHEMTRNSDUCR"/>
</dbReference>
<feature type="domain" description="Methyl-accepting transducer" evidence="9">
    <location>
        <begin position="290"/>
        <end position="526"/>
    </location>
</feature>
<feature type="compositionally biased region" description="Low complexity" evidence="7">
    <location>
        <begin position="310"/>
        <end position="321"/>
    </location>
</feature>
<dbReference type="Pfam" id="PF00672">
    <property type="entry name" value="HAMP"/>
    <property type="match status" value="1"/>
</dbReference>
<evidence type="ECO:0000313" key="11">
    <source>
        <dbReference type="EMBL" id="ROQ30357.1"/>
    </source>
</evidence>
<dbReference type="InterPro" id="IPR003660">
    <property type="entry name" value="HAMP_dom"/>
</dbReference>
<dbReference type="Gene3D" id="1.10.287.950">
    <property type="entry name" value="Methyl-accepting chemotaxis protein"/>
    <property type="match status" value="1"/>
</dbReference>
<evidence type="ECO:0000256" key="5">
    <source>
        <dbReference type="PROSITE-ProRule" id="PRU00284"/>
    </source>
</evidence>
<dbReference type="OrthoDB" id="7054443at2"/>
<dbReference type="PROSITE" id="PS50885">
    <property type="entry name" value="HAMP"/>
    <property type="match status" value="1"/>
</dbReference>
<evidence type="ECO:0000256" key="4">
    <source>
        <dbReference type="ARBA" id="ARBA00029447"/>
    </source>
</evidence>
<evidence type="ECO:0000256" key="3">
    <source>
        <dbReference type="ARBA" id="ARBA00023224"/>
    </source>
</evidence>
<evidence type="ECO:0000259" key="9">
    <source>
        <dbReference type="PROSITE" id="PS50111"/>
    </source>
</evidence>
<protein>
    <submittedName>
        <fullName evidence="11">Methyl-accepting chemotaxis protein</fullName>
    </submittedName>
</protein>
<comment type="similarity">
    <text evidence="4">Belongs to the methyl-accepting chemotaxis (MCP) protein family.</text>
</comment>
<keyword evidence="2" id="KW-0145">Chemotaxis</keyword>
<evidence type="ECO:0000256" key="2">
    <source>
        <dbReference type="ARBA" id="ARBA00022500"/>
    </source>
</evidence>
<dbReference type="FunFam" id="1.10.287.950:FF:000001">
    <property type="entry name" value="Methyl-accepting chemotaxis sensory transducer"/>
    <property type="match status" value="1"/>
</dbReference>
<dbReference type="RefSeq" id="WP_050660719.1">
    <property type="nucleotide sequence ID" value="NZ_LFWC01000023.1"/>
</dbReference>
<keyword evidence="6" id="KW-0175">Coiled coil</keyword>
<comment type="caution">
    <text evidence="11">The sequence shown here is derived from an EMBL/GenBank/DDBJ whole genome shotgun (WGS) entry which is preliminary data.</text>
</comment>
<feature type="region of interest" description="Disordered" evidence="7">
    <location>
        <begin position="301"/>
        <end position="327"/>
    </location>
</feature>